<gene>
    <name evidence="3" type="ORF">Lalb_Chr21g0316871</name>
</gene>
<dbReference type="PANTHER" id="PTHR46992:SF1">
    <property type="entry name" value="GYF DOMAIN-CONTAINING PROTEIN"/>
    <property type="match status" value="1"/>
</dbReference>
<protein>
    <submittedName>
        <fullName evidence="3">Putative GYF-like domain-containing protein</fullName>
    </submittedName>
</protein>
<comment type="caution">
    <text evidence="3">The sequence shown here is derived from an EMBL/GenBank/DDBJ whole genome shotgun (WGS) entry which is preliminary data.</text>
</comment>
<dbReference type="SUPFAM" id="SSF55277">
    <property type="entry name" value="GYF domain"/>
    <property type="match status" value="1"/>
</dbReference>
<dbReference type="PANTHER" id="PTHR46992">
    <property type="entry name" value="GYF DOMAIN-CONTAINING PROTEIN"/>
    <property type="match status" value="1"/>
</dbReference>
<organism evidence="3 4">
    <name type="scientific">Lupinus albus</name>
    <name type="common">White lupine</name>
    <name type="synonym">Lupinus termis</name>
    <dbReference type="NCBI Taxonomy" id="3870"/>
    <lineage>
        <taxon>Eukaryota</taxon>
        <taxon>Viridiplantae</taxon>
        <taxon>Streptophyta</taxon>
        <taxon>Embryophyta</taxon>
        <taxon>Tracheophyta</taxon>
        <taxon>Spermatophyta</taxon>
        <taxon>Magnoliopsida</taxon>
        <taxon>eudicotyledons</taxon>
        <taxon>Gunneridae</taxon>
        <taxon>Pentapetalae</taxon>
        <taxon>rosids</taxon>
        <taxon>fabids</taxon>
        <taxon>Fabales</taxon>
        <taxon>Fabaceae</taxon>
        <taxon>Papilionoideae</taxon>
        <taxon>50 kb inversion clade</taxon>
        <taxon>genistoids sensu lato</taxon>
        <taxon>core genistoids</taxon>
        <taxon>Genisteae</taxon>
        <taxon>Lupinus</taxon>
    </lineage>
</organism>
<accession>A0A6A4N892</accession>
<feature type="region of interest" description="Disordered" evidence="1">
    <location>
        <begin position="427"/>
        <end position="459"/>
    </location>
</feature>
<feature type="compositionally biased region" description="Basic and acidic residues" evidence="1">
    <location>
        <begin position="139"/>
        <end position="187"/>
    </location>
</feature>
<dbReference type="AlphaFoldDB" id="A0A6A4N892"/>
<keyword evidence="4" id="KW-1185">Reference proteome</keyword>
<evidence type="ECO:0000313" key="3">
    <source>
        <dbReference type="EMBL" id="KAE9590176.1"/>
    </source>
</evidence>
<dbReference type="InterPro" id="IPR003169">
    <property type="entry name" value="GYF"/>
</dbReference>
<reference evidence="4" key="1">
    <citation type="journal article" date="2020" name="Nat. Commun.">
        <title>Genome sequence of the cluster root forming white lupin.</title>
        <authorList>
            <person name="Hufnagel B."/>
            <person name="Marques A."/>
            <person name="Soriano A."/>
            <person name="Marques L."/>
            <person name="Divol F."/>
            <person name="Doumas P."/>
            <person name="Sallet E."/>
            <person name="Mancinotti D."/>
            <person name="Carrere S."/>
            <person name="Marande W."/>
            <person name="Arribat S."/>
            <person name="Keller J."/>
            <person name="Huneau C."/>
            <person name="Blein T."/>
            <person name="Aime D."/>
            <person name="Laguerre M."/>
            <person name="Taylor J."/>
            <person name="Schubert V."/>
            <person name="Nelson M."/>
            <person name="Geu-Flores F."/>
            <person name="Crespi M."/>
            <person name="Gallardo-Guerrero K."/>
            <person name="Delaux P.-M."/>
            <person name="Salse J."/>
            <person name="Berges H."/>
            <person name="Guyot R."/>
            <person name="Gouzy J."/>
            <person name="Peret B."/>
        </authorList>
    </citation>
    <scope>NUCLEOTIDE SEQUENCE [LARGE SCALE GENOMIC DNA]</scope>
    <source>
        <strain evidence="4">cv. Amiga</strain>
    </source>
</reference>
<evidence type="ECO:0000313" key="4">
    <source>
        <dbReference type="Proteomes" id="UP000447434"/>
    </source>
</evidence>
<feature type="compositionally biased region" description="Polar residues" evidence="1">
    <location>
        <begin position="63"/>
        <end position="74"/>
    </location>
</feature>
<dbReference type="OrthoDB" id="6415790at2759"/>
<feature type="domain" description="GYF" evidence="2">
    <location>
        <begin position="522"/>
        <end position="573"/>
    </location>
</feature>
<sequence>MADAKLNLPDSHSSLLKDEPSGGHGGGKGMLGLLDDSKDHVSSDSSMPLSPQWLYSKPVEGKANTNPAGVNATDSILKDSWRLDGSQDKKDWRRTAPDIDISGRWREEERETSLLGRRDRRKEDRRSENTASSDSRALSSDRRQDSRGSGHDSRRENKWSLRWGPEDKDSRSDKKNDVEKEDGHVEKQSSSVSNRAGSDRDTDARDKWRPRYRMEAQSGGVATYRAAPGFGLEKGRTEGSNVRFSSGRGRANINGNLQQFALLDKDKAMLGRPTGVNSYFYPRGKLLDIYRKQKVDLTFESISAGMDHVSPITQMDSVEPLAFVAPAAEEEAVLGDILKGQITSSEVSGYSLKGKDGGLSDDISGLDVTLSEGKEPLVGKGGNIISGNDILNDSDQNFTHTSSNAGSLLGNVVKEMATFQEDQLAHTSKGGIYGRDESSGSNIREGSSPGNKVSDSGYSVPKHANWDGVELTAVSEISCNPPDDSRPPYEFPSLQQTPIINHRELKTNEETHPYEIANPLEELSLCYLDPQGVIQGPFLGIDIILWFEQGFFGLDLPVRLSDAPEGSPFRELGDVMAHMNVKSATASSSNQITQTEPSDATGNNLKVNVDYDESAVFDSQPQSRVLTQSYHSEMKFSNDQRYNNIVAEDKDTALSKLFVSSYDNPLMSHADVTALHSHPTGKQPVTNDASGTGTRDSEADKLHPFGLLMSELSDSSHLRRAQSSNISSRFDDHGHFLDPLIDRDAPFADESTPSGMANQPSYGETWPGEYGINRHFILVPHGSKH</sequence>
<dbReference type="Proteomes" id="UP000447434">
    <property type="component" value="Chromosome 21"/>
</dbReference>
<name>A0A6A4N892_LUPAL</name>
<feature type="compositionally biased region" description="Basic and acidic residues" evidence="1">
    <location>
        <begin position="197"/>
        <end position="212"/>
    </location>
</feature>
<feature type="region of interest" description="Disordered" evidence="1">
    <location>
        <begin position="1"/>
        <end position="212"/>
    </location>
</feature>
<dbReference type="Pfam" id="PF02213">
    <property type="entry name" value="GYF"/>
    <property type="match status" value="1"/>
</dbReference>
<evidence type="ECO:0000256" key="1">
    <source>
        <dbReference type="SAM" id="MobiDB-lite"/>
    </source>
</evidence>
<proteinExistence type="predicted"/>
<dbReference type="EMBL" id="WOCE01000021">
    <property type="protein sequence ID" value="KAE9590176.1"/>
    <property type="molecule type" value="Genomic_DNA"/>
</dbReference>
<feature type="compositionally biased region" description="Polar residues" evidence="1">
    <location>
        <begin position="683"/>
        <end position="694"/>
    </location>
</feature>
<dbReference type="PROSITE" id="PS50829">
    <property type="entry name" value="GYF"/>
    <property type="match status" value="1"/>
</dbReference>
<evidence type="ECO:0000259" key="2">
    <source>
        <dbReference type="PROSITE" id="PS50829"/>
    </source>
</evidence>
<dbReference type="InterPro" id="IPR035445">
    <property type="entry name" value="GYF-like_dom_sf"/>
</dbReference>
<dbReference type="Gene3D" id="3.30.1490.40">
    <property type="match status" value="1"/>
</dbReference>
<dbReference type="SMART" id="SM00444">
    <property type="entry name" value="GYF"/>
    <property type="match status" value="1"/>
</dbReference>
<feature type="compositionally biased region" description="Basic and acidic residues" evidence="1">
    <location>
        <begin position="76"/>
        <end position="112"/>
    </location>
</feature>
<feature type="region of interest" description="Disordered" evidence="1">
    <location>
        <begin position="676"/>
        <end position="699"/>
    </location>
</feature>
<feature type="compositionally biased region" description="Polar residues" evidence="1">
    <location>
        <begin position="439"/>
        <end position="457"/>
    </location>
</feature>